<evidence type="ECO:0000313" key="3">
    <source>
        <dbReference type="Proteomes" id="UP000070341"/>
    </source>
</evidence>
<reference evidence="2 3" key="1">
    <citation type="journal article" date="2016" name="Sci. Rep.">
        <title>Metabolic traits of an uncultured archaeal lineage -MSBL1- from brine pools of the Red Sea.</title>
        <authorList>
            <person name="Mwirichia R."/>
            <person name="Alam I."/>
            <person name="Rashid M."/>
            <person name="Vinu M."/>
            <person name="Ba-Alawi W."/>
            <person name="Anthony Kamau A."/>
            <person name="Kamanda Ngugi D."/>
            <person name="Goker M."/>
            <person name="Klenk H.P."/>
            <person name="Bajic V."/>
            <person name="Stingl U."/>
        </authorList>
    </citation>
    <scope>NUCLEOTIDE SEQUENCE [LARGE SCALE GENOMIC DNA]</scope>
    <source>
        <strain evidence="2">SCGC-AAA259M10</strain>
    </source>
</reference>
<proteinExistence type="predicted"/>
<sequence>MTSEQEYEVRLIQADNERLDEYREHFARTRKQSLNTFGWVWLVDDLRAEAPSGAARSRLKNIQSSVSKNAPWFNPEDVLKEFLHEEWGNLEKRREEVRALVEKCELFSLTDKKGNTLEMSERVKAALLTEVFGLVEVHREDKGTCPAYKLTGYTFESWVMKSVGLVGEHLVDEERMRDHVDLMTDILEEGGMDMIPDLSYPCSQVIFVTSRKVKTVVLWEKLVELGRKKIRLRETIEMEKGETIQLPEETTKRLMKQGAVARFVYRCESCNSAIPRNEPSKEPPQCPECGSSNIQSVHPETPEEVADVLRKYYRQGLQTESSPEDLMATFATGLSRESYPRISAEQTWELGSRVVPRKGAGFLDKVVDRFMWARKTDKRISEGKSSRHEGNGPIERIAREDE</sequence>
<feature type="region of interest" description="Disordered" evidence="1">
    <location>
        <begin position="276"/>
        <end position="300"/>
    </location>
</feature>
<feature type="region of interest" description="Disordered" evidence="1">
    <location>
        <begin position="377"/>
        <end position="402"/>
    </location>
</feature>
<gene>
    <name evidence="2" type="ORF">AKJ40_03880</name>
</gene>
<accession>A0A133UY61</accession>
<comment type="caution">
    <text evidence="2">The sequence shown here is derived from an EMBL/GenBank/DDBJ whole genome shotgun (WGS) entry which is preliminary data.</text>
</comment>
<keyword evidence="3" id="KW-1185">Reference proteome</keyword>
<name>A0A133UY61_9EURY</name>
<dbReference type="AlphaFoldDB" id="A0A133UY61"/>
<evidence type="ECO:0000313" key="2">
    <source>
        <dbReference type="EMBL" id="KXA99142.1"/>
    </source>
</evidence>
<dbReference type="EMBL" id="LHXU01000072">
    <property type="protein sequence ID" value="KXA99142.1"/>
    <property type="molecule type" value="Genomic_DNA"/>
</dbReference>
<protein>
    <submittedName>
        <fullName evidence="2">Uncharacterized protein</fullName>
    </submittedName>
</protein>
<evidence type="ECO:0000256" key="1">
    <source>
        <dbReference type="SAM" id="MobiDB-lite"/>
    </source>
</evidence>
<organism evidence="2 3">
    <name type="scientific">candidate division MSBL1 archaeon SCGC-AAA259M10</name>
    <dbReference type="NCBI Taxonomy" id="1698270"/>
    <lineage>
        <taxon>Archaea</taxon>
        <taxon>Methanobacteriati</taxon>
        <taxon>Methanobacteriota</taxon>
        <taxon>candidate division MSBL1</taxon>
    </lineage>
</organism>
<dbReference type="Proteomes" id="UP000070341">
    <property type="component" value="Unassembled WGS sequence"/>
</dbReference>